<gene>
    <name evidence="1" type="ORF">EPA93_27560</name>
</gene>
<dbReference type="EMBL" id="CP035758">
    <property type="protein sequence ID" value="QBD79534.1"/>
    <property type="molecule type" value="Genomic_DNA"/>
</dbReference>
<sequence>MYRDIHYTYRLALLAGSPGYKSKVHSTTTMSGAVSRVCIFNSRMPAGPFSHAVSSAAAARAMLTTLRFWCALLASATGQRAPPGIDGSYAYWGRLLSSCPGKHTVAPGRMGSVRERGSWLA</sequence>
<reference evidence="1 2" key="1">
    <citation type="submission" date="2019-01" db="EMBL/GenBank/DDBJ databases">
        <title>Ktedonosporobacter rubrisoli SCAWS-G2.</title>
        <authorList>
            <person name="Huang Y."/>
            <person name="Yan B."/>
        </authorList>
    </citation>
    <scope>NUCLEOTIDE SEQUENCE [LARGE SCALE GENOMIC DNA]</scope>
    <source>
        <strain evidence="1 2">SCAWS-G2</strain>
    </source>
</reference>
<evidence type="ECO:0000313" key="2">
    <source>
        <dbReference type="Proteomes" id="UP000290365"/>
    </source>
</evidence>
<accession>A0A4P6JVH7</accession>
<evidence type="ECO:0000313" key="1">
    <source>
        <dbReference type="EMBL" id="QBD79534.1"/>
    </source>
</evidence>
<dbReference type="RefSeq" id="WP_129890586.1">
    <property type="nucleotide sequence ID" value="NZ_CP035758.1"/>
</dbReference>
<keyword evidence="2" id="KW-1185">Reference proteome</keyword>
<name>A0A4P6JVH7_KTERU</name>
<dbReference type="AlphaFoldDB" id="A0A4P6JVH7"/>
<protein>
    <submittedName>
        <fullName evidence="1">Uncharacterized protein</fullName>
    </submittedName>
</protein>
<proteinExistence type="predicted"/>
<organism evidence="1 2">
    <name type="scientific">Ktedonosporobacter rubrisoli</name>
    <dbReference type="NCBI Taxonomy" id="2509675"/>
    <lineage>
        <taxon>Bacteria</taxon>
        <taxon>Bacillati</taxon>
        <taxon>Chloroflexota</taxon>
        <taxon>Ktedonobacteria</taxon>
        <taxon>Ktedonobacterales</taxon>
        <taxon>Ktedonosporobacteraceae</taxon>
        <taxon>Ktedonosporobacter</taxon>
    </lineage>
</organism>
<dbReference type="KEGG" id="kbs:EPA93_27560"/>
<dbReference type="Proteomes" id="UP000290365">
    <property type="component" value="Chromosome"/>
</dbReference>